<dbReference type="SUPFAM" id="SSF48056">
    <property type="entry name" value="Di-copper centre-containing domain"/>
    <property type="match status" value="1"/>
</dbReference>
<keyword evidence="3" id="KW-0560">Oxidoreductase</keyword>
<evidence type="ECO:0000256" key="4">
    <source>
        <dbReference type="ARBA" id="ARBA00023033"/>
    </source>
</evidence>
<accession>A0A8T9CIM9</accession>
<dbReference type="InterPro" id="IPR050316">
    <property type="entry name" value="Tyrosinase/Hemocyanin"/>
</dbReference>
<gene>
    <name evidence="9" type="primary">PPO1</name>
    <name evidence="9" type="ORF">LSUE1_G001504</name>
</gene>
<dbReference type="InterPro" id="IPR041640">
    <property type="entry name" value="Tyrosinase_C"/>
</dbReference>
<feature type="domain" description="Tyrosinase copper-binding" evidence="8">
    <location>
        <begin position="309"/>
        <end position="320"/>
    </location>
</feature>
<dbReference type="PANTHER" id="PTHR11474">
    <property type="entry name" value="TYROSINASE FAMILY MEMBER"/>
    <property type="match status" value="1"/>
</dbReference>
<dbReference type="PRINTS" id="PR00092">
    <property type="entry name" value="TYROSINASE"/>
</dbReference>
<keyword evidence="4" id="KW-0503">Monooxygenase</keyword>
<dbReference type="Proteomes" id="UP000469558">
    <property type="component" value="Unassembled WGS sequence"/>
</dbReference>
<dbReference type="AlphaFoldDB" id="A0A8T9CIM9"/>
<evidence type="ECO:0000259" key="7">
    <source>
        <dbReference type="PROSITE" id="PS00497"/>
    </source>
</evidence>
<keyword evidence="2" id="KW-0479">Metal-binding</keyword>
<keyword evidence="10" id="KW-1185">Reference proteome</keyword>
<feature type="domain" description="Tyrosinase copper-binding" evidence="7">
    <location>
        <begin position="132"/>
        <end position="149"/>
    </location>
</feature>
<feature type="signal peptide" evidence="6">
    <location>
        <begin position="1"/>
        <end position="22"/>
    </location>
</feature>
<dbReference type="Pfam" id="PF18132">
    <property type="entry name" value="Tyrosinase_C"/>
    <property type="match status" value="1"/>
</dbReference>
<dbReference type="InterPro" id="IPR008922">
    <property type="entry name" value="Di-copper_centre_dom_sf"/>
</dbReference>
<comment type="caution">
    <text evidence="9">The sequence shown here is derived from an EMBL/GenBank/DDBJ whole genome shotgun (WGS) entry which is preliminary data.</text>
</comment>
<dbReference type="EMBL" id="QGMK01000035">
    <property type="protein sequence ID" value="TVY85032.1"/>
    <property type="molecule type" value="Genomic_DNA"/>
</dbReference>
<reference evidence="9 10" key="1">
    <citation type="submission" date="2018-05" db="EMBL/GenBank/DDBJ databases">
        <title>Genome sequencing and assembly of the regulated plant pathogen Lachnellula willkommii and related sister species for the development of diagnostic species identification markers.</title>
        <authorList>
            <person name="Giroux E."/>
            <person name="Bilodeau G."/>
        </authorList>
    </citation>
    <scope>NUCLEOTIDE SEQUENCE [LARGE SCALE GENOMIC DNA]</scope>
    <source>
        <strain evidence="9 10">CBS 268.59</strain>
    </source>
</reference>
<feature type="chain" id="PRO_5035874355" evidence="6">
    <location>
        <begin position="23"/>
        <end position="600"/>
    </location>
</feature>
<proteinExistence type="predicted"/>
<dbReference type="GO" id="GO:0004497">
    <property type="term" value="F:monooxygenase activity"/>
    <property type="evidence" value="ECO:0007669"/>
    <property type="project" value="UniProtKB-KW"/>
</dbReference>
<dbReference type="PANTHER" id="PTHR11474:SF131">
    <property type="entry name" value="TYROSINASE COPPER-BINDING DOMAIN-CONTAINING PROTEIN"/>
    <property type="match status" value="1"/>
</dbReference>
<protein>
    <submittedName>
        <fullName evidence="9">Polyphenol oxidase</fullName>
    </submittedName>
</protein>
<dbReference type="Gene3D" id="1.10.1280.10">
    <property type="entry name" value="Di-copper center containing domain from catechol oxidase"/>
    <property type="match status" value="1"/>
</dbReference>
<dbReference type="Pfam" id="PF00264">
    <property type="entry name" value="Tyrosinase"/>
    <property type="match status" value="1"/>
</dbReference>
<evidence type="ECO:0000313" key="9">
    <source>
        <dbReference type="EMBL" id="TVY85032.1"/>
    </source>
</evidence>
<evidence type="ECO:0000259" key="8">
    <source>
        <dbReference type="PROSITE" id="PS00498"/>
    </source>
</evidence>
<evidence type="ECO:0000256" key="1">
    <source>
        <dbReference type="ARBA" id="ARBA00001973"/>
    </source>
</evidence>
<dbReference type="PROSITE" id="PS00497">
    <property type="entry name" value="TYROSINASE_1"/>
    <property type="match status" value="1"/>
</dbReference>
<feature type="region of interest" description="Disordered" evidence="5">
    <location>
        <begin position="569"/>
        <end position="600"/>
    </location>
</feature>
<dbReference type="InterPro" id="IPR002227">
    <property type="entry name" value="Tyrosinase_Cu-bd"/>
</dbReference>
<evidence type="ECO:0000256" key="2">
    <source>
        <dbReference type="ARBA" id="ARBA00022723"/>
    </source>
</evidence>
<dbReference type="OrthoDB" id="1658288at2759"/>
<evidence type="ECO:0000256" key="6">
    <source>
        <dbReference type="SAM" id="SignalP"/>
    </source>
</evidence>
<sequence length="600" mass="65853">MLSHGLFGLCSVLSILVARTTAAELTAAGLPILDLQRDTEAYYAIIGVQTGRDSDTGYRPARLEIDDLQKDVVAFSLYIQALQAFADADNSDPLSYFQVAGIHGRPYIPWNNFNQVAGAGPGTSAFGGYCIHNSIVFPVWHRPYVALFEQVIAMHAQAIAKTYTGPQATIFQSAADTLRVPYWDWAANSQMPAVVSQQTVHITTPNGDQEVSNPLYSYKFKQALDPNLFPGGGLADSMQTFRSDNANAALAAGNLMDRTWLALTKSKSWNDIATTATSGTSIEGIHNDIHGYVGGTSSYMTFLDWSAFDPIFWLHHANVDRLFAMWQAANPSAFITVPKTNPGTFTIIPGSLDNIATGLTPFTSSQLGQTYNPTSSRYLSYFGYSYPGLNDWNVTAKQLKSNVIQQIYSSYDPNGIFGKRDVHQTSGSTLQLRGGFTPGAKSKEWSIGIAVDKFDVGGDGFFLRFFVSGVPQDPQDWFINDDCLGSIQVMPTPHSGHGPFPVLMEYDELSLIREVAKAGHDPEDVHAVARFLEKNLEWRVQKLDGTVVPTKQVPSLIITVQDEEVTFPTDNTELPTYGKKTLHPDITKGKAGGYVRSRRR</sequence>
<evidence type="ECO:0000256" key="5">
    <source>
        <dbReference type="SAM" id="MobiDB-lite"/>
    </source>
</evidence>
<organism evidence="9 10">
    <name type="scientific">Lachnellula suecica</name>
    <dbReference type="NCBI Taxonomy" id="602035"/>
    <lineage>
        <taxon>Eukaryota</taxon>
        <taxon>Fungi</taxon>
        <taxon>Dikarya</taxon>
        <taxon>Ascomycota</taxon>
        <taxon>Pezizomycotina</taxon>
        <taxon>Leotiomycetes</taxon>
        <taxon>Helotiales</taxon>
        <taxon>Lachnaceae</taxon>
        <taxon>Lachnellula</taxon>
    </lineage>
</organism>
<keyword evidence="6" id="KW-0732">Signal</keyword>
<evidence type="ECO:0000256" key="3">
    <source>
        <dbReference type="ARBA" id="ARBA00023002"/>
    </source>
</evidence>
<name>A0A8T9CIM9_9HELO</name>
<dbReference type="PROSITE" id="PS00498">
    <property type="entry name" value="TYROSINASE_2"/>
    <property type="match status" value="1"/>
</dbReference>
<comment type="cofactor">
    <cofactor evidence="1">
        <name>Cu(2+)</name>
        <dbReference type="ChEBI" id="CHEBI:29036"/>
    </cofactor>
</comment>
<dbReference type="GO" id="GO:0046872">
    <property type="term" value="F:metal ion binding"/>
    <property type="evidence" value="ECO:0007669"/>
    <property type="project" value="UniProtKB-KW"/>
</dbReference>
<evidence type="ECO:0000313" key="10">
    <source>
        <dbReference type="Proteomes" id="UP000469558"/>
    </source>
</evidence>